<evidence type="ECO:0000313" key="1">
    <source>
        <dbReference type="EMBL" id="KAF3107046.1"/>
    </source>
</evidence>
<organism evidence="1 4">
    <name type="scientific">Orbilia oligospora</name>
    <name type="common">Nematode-trapping fungus</name>
    <name type="synonym">Arthrobotrys oligospora</name>
    <dbReference type="NCBI Taxonomy" id="2813651"/>
    <lineage>
        <taxon>Eukaryota</taxon>
        <taxon>Fungi</taxon>
        <taxon>Dikarya</taxon>
        <taxon>Ascomycota</taxon>
        <taxon>Pezizomycotina</taxon>
        <taxon>Orbiliomycetes</taxon>
        <taxon>Orbiliales</taxon>
        <taxon>Orbiliaceae</taxon>
        <taxon>Orbilia</taxon>
    </lineage>
</organism>
<dbReference type="EMBL" id="SOZJ01000002">
    <property type="protein sequence ID" value="TGJ72754.1"/>
    <property type="molecule type" value="Genomic_DNA"/>
</dbReference>
<evidence type="ECO:0000313" key="3">
    <source>
        <dbReference type="Proteomes" id="UP000297595"/>
    </source>
</evidence>
<dbReference type="AlphaFoldDB" id="A0A7C8NC20"/>
<reference evidence="1 4" key="2">
    <citation type="submission" date="2019-06" db="EMBL/GenBank/DDBJ databases">
        <authorList>
            <person name="Palmer J.M."/>
        </authorList>
    </citation>
    <scope>NUCLEOTIDE SEQUENCE [LARGE SCALE GENOMIC DNA]</scope>
    <source>
        <strain evidence="1 4">TWF102</strain>
    </source>
</reference>
<dbReference type="EMBL" id="WIQW01000011">
    <property type="protein sequence ID" value="KAF3107046.1"/>
    <property type="molecule type" value="Genomic_DNA"/>
</dbReference>
<evidence type="ECO:0000313" key="2">
    <source>
        <dbReference type="EMBL" id="TGJ72754.1"/>
    </source>
</evidence>
<dbReference type="Proteomes" id="UP000475325">
    <property type="component" value="Unassembled WGS sequence"/>
</dbReference>
<comment type="caution">
    <text evidence="1">The sequence shown here is derived from an EMBL/GenBank/DDBJ whole genome shotgun (WGS) entry which is preliminary data.</text>
</comment>
<dbReference type="Proteomes" id="UP000297595">
    <property type="component" value="Unassembled WGS sequence"/>
</dbReference>
<protein>
    <submittedName>
        <fullName evidence="1">Uncharacterized protein</fullName>
    </submittedName>
</protein>
<reference evidence="2 3" key="1">
    <citation type="submission" date="2019-03" db="EMBL/GenBank/DDBJ databases">
        <title>Nematode-trapping fungi genome.</title>
        <authorList>
            <person name="Vidal-Diez De Ulzurrun G."/>
        </authorList>
    </citation>
    <scope>NUCLEOTIDE SEQUENCE [LARGE SCALE GENOMIC DNA]</scope>
    <source>
        <strain evidence="2 3">TWF154</strain>
    </source>
</reference>
<evidence type="ECO:0000313" key="4">
    <source>
        <dbReference type="Proteomes" id="UP000475325"/>
    </source>
</evidence>
<proteinExistence type="predicted"/>
<accession>A0A7C8NC20</accession>
<gene>
    <name evidence="2" type="ORF">EYR41_004626</name>
    <name evidence="1" type="ORF">TWF102_000888</name>
</gene>
<name>A0A7C8NC20_ORBOL</name>
<sequence length="149" mass="17019">MPARVCSMAGTASTGLTGTIRSKLTLKIGSHTADASKQAKKKEDRYISKHQRDGEFVCLKKRHKQKSQRRELRGFRGYAEARNEGRRFRPWKGGGNCKAPAGVNQQQCRDPRSNMQCTDLGINRKWEARAPLQKYKVSLIHHEKAVLRW</sequence>